<reference evidence="11 13" key="1">
    <citation type="submission" date="2018-06" db="EMBL/GenBank/DDBJ databases">
        <authorList>
            <consortium name="Pathogen Informatics"/>
            <person name="Doyle S."/>
        </authorList>
    </citation>
    <scope>NUCLEOTIDE SEQUENCE [LARGE SCALE GENOMIC DNA]</scope>
    <source>
        <strain evidence="11 13">NCTC11159</strain>
    </source>
</reference>
<dbReference type="PANTHER" id="PTHR30329:SF21">
    <property type="entry name" value="LIPOPROTEIN YIAD-RELATED"/>
    <property type="match status" value="1"/>
</dbReference>
<keyword evidence="5 9" id="KW-1133">Transmembrane helix</keyword>
<dbReference type="RefSeq" id="WP_115228331.1">
    <property type="nucleotide sequence ID" value="NZ_CAWOLO010000006.1"/>
</dbReference>
<name>A0A377SU54_9NEIS</name>
<dbReference type="InterPro" id="IPR036737">
    <property type="entry name" value="OmpA-like_sf"/>
</dbReference>
<reference evidence="12 14" key="2">
    <citation type="submission" date="2019-03" db="EMBL/GenBank/DDBJ databases">
        <title>Genomic Encyclopedia of Type Strains, Phase IV (KMG-IV): sequencing the most valuable type-strain genomes for metagenomic binning, comparative biology and taxonomic classification.</title>
        <authorList>
            <person name="Goeker M."/>
        </authorList>
    </citation>
    <scope>NUCLEOTIDE SEQUENCE [LARGE SCALE GENOMIC DNA]</scope>
    <source>
        <strain evidence="12 14">DSM 3764</strain>
    </source>
</reference>
<sequence length="321" mass="35287">MSNKNNKHEETIIRKVSRKQSAEAHGGAWKVAFADFVLALMCLFLVLWVLSARDKESLERVLRNGAGRSLASNGNRELIDHQGNPKGSLIPREPIIGTNQSGAIQSAQGQGGGAQASLQYSDNASPKKHYDTPRDMQELAQTFVQLFKEAGLSENIQTIITPYGLRIMLHDTDKQGMFERGSQVPGERFRRLLLKMGAIFSRIDHQLLVIGHTDSMQYKNANYAAFSNWSLSSNRAMAARVGLLEGGMPVENILQVVGMADRAPYDVQNPLAASNRRIELLVLTQDQATEMAAMFGMPNGGKNEISVDQLNASLEKPKAVP</sequence>
<dbReference type="PANTHER" id="PTHR30329">
    <property type="entry name" value="STATOR ELEMENT OF FLAGELLAR MOTOR COMPLEX"/>
    <property type="match status" value="1"/>
</dbReference>
<dbReference type="SUPFAM" id="SSF103088">
    <property type="entry name" value="OmpA-like"/>
    <property type="match status" value="1"/>
</dbReference>
<evidence type="ECO:0000256" key="8">
    <source>
        <dbReference type="SAM" id="MobiDB-lite"/>
    </source>
</evidence>
<dbReference type="OrthoDB" id="9809186at2"/>
<gene>
    <name evidence="11" type="primary">motB_3</name>
    <name evidence="12" type="ORF">EV682_1062</name>
    <name evidence="11" type="ORF">NCTC11159_03068</name>
</gene>
<evidence type="ECO:0000313" key="12">
    <source>
        <dbReference type="EMBL" id="TCU86122.1"/>
    </source>
</evidence>
<evidence type="ECO:0000256" key="3">
    <source>
        <dbReference type="ARBA" id="ARBA00022475"/>
    </source>
</evidence>
<evidence type="ECO:0000313" key="13">
    <source>
        <dbReference type="Proteomes" id="UP000255108"/>
    </source>
</evidence>
<dbReference type="Gene3D" id="3.30.1330.60">
    <property type="entry name" value="OmpA-like domain"/>
    <property type="match status" value="1"/>
</dbReference>
<dbReference type="InterPro" id="IPR006665">
    <property type="entry name" value="OmpA-like"/>
</dbReference>
<evidence type="ECO:0000256" key="9">
    <source>
        <dbReference type="SAM" id="Phobius"/>
    </source>
</evidence>
<keyword evidence="6 7" id="KW-0472">Membrane</keyword>
<proteinExistence type="inferred from homology"/>
<dbReference type="InterPro" id="IPR025713">
    <property type="entry name" value="MotB-like_N_dom"/>
</dbReference>
<dbReference type="Proteomes" id="UP000295794">
    <property type="component" value="Unassembled WGS sequence"/>
</dbReference>
<organism evidence="11 13">
    <name type="scientific">Iodobacter fluviatilis</name>
    <dbReference type="NCBI Taxonomy" id="537"/>
    <lineage>
        <taxon>Bacteria</taxon>
        <taxon>Pseudomonadati</taxon>
        <taxon>Pseudomonadota</taxon>
        <taxon>Betaproteobacteria</taxon>
        <taxon>Neisseriales</taxon>
        <taxon>Chitinibacteraceae</taxon>
        <taxon>Iodobacter</taxon>
    </lineage>
</organism>
<evidence type="ECO:0000259" key="10">
    <source>
        <dbReference type="PROSITE" id="PS51123"/>
    </source>
</evidence>
<keyword evidence="3" id="KW-1003">Cell membrane</keyword>
<keyword evidence="14" id="KW-1185">Reference proteome</keyword>
<protein>
    <submittedName>
        <fullName evidence="11">Chemotaxis protein MotB</fullName>
    </submittedName>
</protein>
<feature type="region of interest" description="Disordered" evidence="8">
    <location>
        <begin position="72"/>
        <end position="132"/>
    </location>
</feature>
<dbReference type="PROSITE" id="PS51123">
    <property type="entry name" value="OMPA_2"/>
    <property type="match status" value="1"/>
</dbReference>
<dbReference type="EMBL" id="SMBT01000006">
    <property type="protein sequence ID" value="TCU86122.1"/>
    <property type="molecule type" value="Genomic_DNA"/>
</dbReference>
<comment type="subcellular location">
    <subcellularLocation>
        <location evidence="1">Cell membrane</location>
        <topology evidence="1">Single-pass membrane protein</topology>
    </subcellularLocation>
</comment>
<feature type="transmembrane region" description="Helical" evidence="9">
    <location>
        <begin position="31"/>
        <end position="50"/>
    </location>
</feature>
<evidence type="ECO:0000256" key="5">
    <source>
        <dbReference type="ARBA" id="ARBA00022989"/>
    </source>
</evidence>
<evidence type="ECO:0000256" key="4">
    <source>
        <dbReference type="ARBA" id="ARBA00022692"/>
    </source>
</evidence>
<evidence type="ECO:0000256" key="7">
    <source>
        <dbReference type="PROSITE-ProRule" id="PRU00473"/>
    </source>
</evidence>
<dbReference type="AlphaFoldDB" id="A0A377SU54"/>
<dbReference type="EMBL" id="UGHR01000003">
    <property type="protein sequence ID" value="STR44533.1"/>
    <property type="molecule type" value="Genomic_DNA"/>
</dbReference>
<evidence type="ECO:0000313" key="11">
    <source>
        <dbReference type="EMBL" id="STR44533.1"/>
    </source>
</evidence>
<accession>A0A377SU54</accession>
<comment type="similarity">
    <text evidence="2">Belongs to the MotB family.</text>
</comment>
<feature type="domain" description="OmpA-like" evidence="10">
    <location>
        <begin position="163"/>
        <end position="286"/>
    </location>
</feature>
<dbReference type="InterPro" id="IPR050330">
    <property type="entry name" value="Bact_OuterMem_StrucFunc"/>
</dbReference>
<evidence type="ECO:0000256" key="6">
    <source>
        <dbReference type="ARBA" id="ARBA00023136"/>
    </source>
</evidence>
<dbReference type="Proteomes" id="UP000255108">
    <property type="component" value="Unassembled WGS sequence"/>
</dbReference>
<evidence type="ECO:0000313" key="14">
    <source>
        <dbReference type="Proteomes" id="UP000295794"/>
    </source>
</evidence>
<dbReference type="GO" id="GO:0005886">
    <property type="term" value="C:plasma membrane"/>
    <property type="evidence" value="ECO:0007669"/>
    <property type="project" value="UniProtKB-SubCell"/>
</dbReference>
<dbReference type="Pfam" id="PF00691">
    <property type="entry name" value="OmpA"/>
    <property type="match status" value="1"/>
</dbReference>
<evidence type="ECO:0000256" key="2">
    <source>
        <dbReference type="ARBA" id="ARBA00008914"/>
    </source>
</evidence>
<dbReference type="Pfam" id="PF13677">
    <property type="entry name" value="MotB_plug"/>
    <property type="match status" value="1"/>
</dbReference>
<keyword evidence="4 9" id="KW-0812">Transmembrane</keyword>
<evidence type="ECO:0000256" key="1">
    <source>
        <dbReference type="ARBA" id="ARBA00004162"/>
    </source>
</evidence>